<dbReference type="GO" id="GO:0005886">
    <property type="term" value="C:plasma membrane"/>
    <property type="evidence" value="ECO:0007669"/>
    <property type="project" value="UniProtKB-SubCell"/>
</dbReference>
<dbReference type="InterPro" id="IPR044927">
    <property type="entry name" value="Endonuclea_NS_2"/>
</dbReference>
<organism evidence="9 10">
    <name type="scientific">Priestia flexa</name>
    <dbReference type="NCBI Taxonomy" id="86664"/>
    <lineage>
        <taxon>Bacteria</taxon>
        <taxon>Bacillati</taxon>
        <taxon>Bacillota</taxon>
        <taxon>Bacilli</taxon>
        <taxon>Bacillales</taxon>
        <taxon>Bacillaceae</taxon>
        <taxon>Priestia</taxon>
    </lineage>
</organism>
<comment type="subcellular location">
    <subcellularLocation>
        <location evidence="1">Cell membrane</location>
    </subcellularLocation>
    <subcellularLocation>
        <location evidence="2">Secreted</location>
    </subcellularLocation>
</comment>
<protein>
    <submittedName>
        <fullName evidence="9">DNA/RNA non-specific endonuclease</fullName>
    </submittedName>
</protein>
<evidence type="ECO:0000256" key="5">
    <source>
        <dbReference type="ARBA" id="ARBA00023136"/>
    </source>
</evidence>
<keyword evidence="5" id="KW-0472">Membrane</keyword>
<keyword evidence="9" id="KW-0378">Hydrolase</keyword>
<gene>
    <name evidence="9" type="ORF">JF537_10935</name>
</gene>
<keyword evidence="9" id="KW-0255">Endonuclease</keyword>
<evidence type="ECO:0000256" key="4">
    <source>
        <dbReference type="ARBA" id="ARBA00022525"/>
    </source>
</evidence>
<dbReference type="InterPro" id="IPR044929">
    <property type="entry name" value="DNA/RNA_non-sp_Endonuclease_sf"/>
</dbReference>
<feature type="coiled-coil region" evidence="7">
    <location>
        <begin position="14"/>
        <end position="41"/>
    </location>
</feature>
<evidence type="ECO:0000256" key="7">
    <source>
        <dbReference type="SAM" id="Coils"/>
    </source>
</evidence>
<evidence type="ECO:0000256" key="1">
    <source>
        <dbReference type="ARBA" id="ARBA00004236"/>
    </source>
</evidence>
<dbReference type="Gene3D" id="3.40.570.10">
    <property type="entry name" value="Extracellular Endonuclease, subunit A"/>
    <property type="match status" value="1"/>
</dbReference>
<dbReference type="GO" id="GO:0004519">
    <property type="term" value="F:endonuclease activity"/>
    <property type="evidence" value="ECO:0007669"/>
    <property type="project" value="UniProtKB-KW"/>
</dbReference>
<feature type="coiled-coil region" evidence="7">
    <location>
        <begin position="141"/>
        <end position="168"/>
    </location>
</feature>
<comment type="caution">
    <text evidence="9">The sequence shown here is derived from an EMBL/GenBank/DDBJ whole genome shotgun (WGS) entry which is preliminary data.</text>
</comment>
<sequence>MGKIYDAKGISTFSKEREKAYKNLEDQLQTLHKALAAVSKLDDSLQGKGADNIKKFYEYQVDNAKCWIDLVQMTKSYFSALYVKAEDANLAGNTVVDLSFLEHDLKQSVSQAKELVAQQREDLQTILHKVADLVSLSAFSAEDFNDSIDKAEKKRDETVEAVEKLDAEWLEGYRQMESNYLLTQAATNSLHGATTQGGQAYPVLFDQKAYHASELYKVQKEASEYATNYVTYHEEMKNVHELKKEAERQAVEEANKKWYEKTWDTVSTFTGEVTGYYDYKRAAEGVDPVTGRELSTSERVAAGAMAAAGFIPVVGWAGRAAKGGKAIYVTAKGVNAADHALDAYKTSKSFKALEQAEKGLYGLVAANGMYEFTTGKDMFGNAISEEQRQNSLFQSLGIAGAGALSTRYAANMGQAVVTKGTEKLTQMRNTLRTSTVANVTKQAYHSVKTAPASWTQSLHKTYTSILDSTMPRIMPKPAPAGPALAQQTVRETLQNVKQQAMQMITPIYNPKVKRYQDPETGRFVANPNVERVEKPVGVEKKGKEVERVRNVESVQGVSKGTGEGPVKVNYGEQYAREKRKKILKPNVEYTSKEGYTYTTDSQGRVASCEGSLQLGDGKRNNYAQRVVGGNDRLDDDDGGHLIATIFKGSGNMDNLVPMNSNLNRGEWKKLENEWANALNDGDKVRVKITPNYSGNSKRPDSFVIRYKIGDEDRWRLKNFDNVPGGKLDE</sequence>
<accession>A0A8I1MH53</accession>
<evidence type="ECO:0000259" key="8">
    <source>
        <dbReference type="PROSITE" id="PS51756"/>
    </source>
</evidence>
<feature type="domain" description="LXG" evidence="8">
    <location>
        <begin position="1"/>
        <end position="236"/>
    </location>
</feature>
<evidence type="ECO:0000256" key="2">
    <source>
        <dbReference type="ARBA" id="ARBA00004613"/>
    </source>
</evidence>
<dbReference type="InterPro" id="IPR051768">
    <property type="entry name" value="Bact_secretion_toxin"/>
</dbReference>
<evidence type="ECO:0000313" key="9">
    <source>
        <dbReference type="EMBL" id="MBN8252089.1"/>
    </source>
</evidence>
<reference evidence="9" key="1">
    <citation type="submission" date="2020-12" db="EMBL/GenBank/DDBJ databases">
        <title>PHA producing bacteria isolated from mangrove.</title>
        <authorList>
            <person name="Zheng W."/>
            <person name="Yu S."/>
            <person name="Huang Y."/>
        </authorList>
    </citation>
    <scope>NUCLEOTIDE SEQUENCE</scope>
    <source>
        <strain evidence="9">GN22-4</strain>
    </source>
</reference>
<evidence type="ECO:0000313" key="10">
    <source>
        <dbReference type="Proteomes" id="UP000664578"/>
    </source>
</evidence>
<dbReference type="EMBL" id="JAEMWV010000005">
    <property type="protein sequence ID" value="MBN8252089.1"/>
    <property type="molecule type" value="Genomic_DNA"/>
</dbReference>
<proteinExistence type="inferred from homology"/>
<dbReference type="PANTHER" id="PTHR34976">
    <property type="entry name" value="RIBONUCLEASE YQCG-RELATED"/>
    <property type="match status" value="1"/>
</dbReference>
<evidence type="ECO:0000256" key="6">
    <source>
        <dbReference type="ARBA" id="ARBA00034117"/>
    </source>
</evidence>
<dbReference type="InterPro" id="IPR006829">
    <property type="entry name" value="LXG_dom"/>
</dbReference>
<feature type="coiled-coil region" evidence="7">
    <location>
        <begin position="229"/>
        <end position="257"/>
    </location>
</feature>
<dbReference type="AlphaFoldDB" id="A0A8I1MH53"/>
<dbReference type="Pfam" id="PF14449">
    <property type="entry name" value="PT-TG"/>
    <property type="match status" value="1"/>
</dbReference>
<dbReference type="Proteomes" id="UP000664578">
    <property type="component" value="Unassembled WGS sequence"/>
</dbReference>
<keyword evidence="9" id="KW-0540">Nuclease</keyword>
<dbReference type="Pfam" id="PF13930">
    <property type="entry name" value="Endonuclea_NS_2"/>
    <property type="match status" value="1"/>
</dbReference>
<dbReference type="PANTHER" id="PTHR34976:SF2">
    <property type="entry name" value="TYPE VII SECRETION SYSTEM PROTEIN ESSD"/>
    <property type="match status" value="1"/>
</dbReference>
<keyword evidence="4" id="KW-0964">Secreted</keyword>
<keyword evidence="3" id="KW-1003">Cell membrane</keyword>
<dbReference type="PROSITE" id="PS51756">
    <property type="entry name" value="LXG"/>
    <property type="match status" value="1"/>
</dbReference>
<dbReference type="Pfam" id="PF04740">
    <property type="entry name" value="LXG"/>
    <property type="match status" value="1"/>
</dbReference>
<dbReference type="InterPro" id="IPR027797">
    <property type="entry name" value="PT-TG_dom"/>
</dbReference>
<name>A0A8I1MH53_9BACI</name>
<dbReference type="RefSeq" id="WP_206782626.1">
    <property type="nucleotide sequence ID" value="NZ_JAEMWV010000005.1"/>
</dbReference>
<keyword evidence="7" id="KW-0175">Coiled coil</keyword>
<comment type="similarity">
    <text evidence="6">In the N-terminal section; belongs to the LXG family.</text>
</comment>
<dbReference type="GO" id="GO:0005576">
    <property type="term" value="C:extracellular region"/>
    <property type="evidence" value="ECO:0007669"/>
    <property type="project" value="UniProtKB-SubCell"/>
</dbReference>
<evidence type="ECO:0000256" key="3">
    <source>
        <dbReference type="ARBA" id="ARBA00022475"/>
    </source>
</evidence>